<name>A0AAE1KRF2_PETCI</name>
<reference evidence="2" key="1">
    <citation type="submission" date="2023-10" db="EMBL/GenBank/DDBJ databases">
        <title>Genome assemblies of two species of porcelain crab, Petrolisthes cinctipes and Petrolisthes manimaculis (Anomura: Porcellanidae).</title>
        <authorList>
            <person name="Angst P."/>
        </authorList>
    </citation>
    <scope>NUCLEOTIDE SEQUENCE</scope>
    <source>
        <strain evidence="2">PB745_01</strain>
        <tissue evidence="2">Gill</tissue>
    </source>
</reference>
<evidence type="ECO:0000259" key="1">
    <source>
        <dbReference type="Pfam" id="PF20700"/>
    </source>
</evidence>
<dbReference type="Pfam" id="PF20700">
    <property type="entry name" value="Mutator"/>
    <property type="match status" value="1"/>
</dbReference>
<keyword evidence="3" id="KW-1185">Reference proteome</keyword>
<gene>
    <name evidence="2" type="ORF">Pcinc_012461</name>
</gene>
<accession>A0AAE1KRF2</accession>
<sequence length="98" mass="11403">MGIEAACRLWCRSTQLRMRYTTYMGDGDSSTYQAVQQLKSYDVPVQKECFNHISKRLRSRLCKLKKEMTATITTKAGKEICVYAMHKKNIPCIYIKNK</sequence>
<proteinExistence type="predicted"/>
<evidence type="ECO:0000313" key="3">
    <source>
        <dbReference type="Proteomes" id="UP001286313"/>
    </source>
</evidence>
<comment type="caution">
    <text evidence="2">The sequence shown here is derived from an EMBL/GenBank/DDBJ whole genome shotgun (WGS) entry which is preliminary data.</text>
</comment>
<organism evidence="2 3">
    <name type="scientific">Petrolisthes cinctipes</name>
    <name type="common">Flat porcelain crab</name>
    <dbReference type="NCBI Taxonomy" id="88211"/>
    <lineage>
        <taxon>Eukaryota</taxon>
        <taxon>Metazoa</taxon>
        <taxon>Ecdysozoa</taxon>
        <taxon>Arthropoda</taxon>
        <taxon>Crustacea</taxon>
        <taxon>Multicrustacea</taxon>
        <taxon>Malacostraca</taxon>
        <taxon>Eumalacostraca</taxon>
        <taxon>Eucarida</taxon>
        <taxon>Decapoda</taxon>
        <taxon>Pleocyemata</taxon>
        <taxon>Anomura</taxon>
        <taxon>Galatheoidea</taxon>
        <taxon>Porcellanidae</taxon>
        <taxon>Petrolisthes</taxon>
    </lineage>
</organism>
<dbReference type="AlphaFoldDB" id="A0AAE1KRF2"/>
<protein>
    <recommendedName>
        <fullName evidence="1">Mutator-like transposase domain-containing protein</fullName>
    </recommendedName>
</protein>
<feature type="domain" description="Mutator-like transposase" evidence="1">
    <location>
        <begin position="1"/>
        <end position="78"/>
    </location>
</feature>
<dbReference type="InterPro" id="IPR049012">
    <property type="entry name" value="Mutator_transp_dom"/>
</dbReference>
<evidence type="ECO:0000313" key="2">
    <source>
        <dbReference type="EMBL" id="KAK3883206.1"/>
    </source>
</evidence>
<dbReference type="Proteomes" id="UP001286313">
    <property type="component" value="Unassembled WGS sequence"/>
</dbReference>
<dbReference type="EMBL" id="JAWQEG010001006">
    <property type="protein sequence ID" value="KAK3883206.1"/>
    <property type="molecule type" value="Genomic_DNA"/>
</dbReference>